<organism evidence="3 4">
    <name type="scientific">Burkholderia cenocepacia</name>
    <dbReference type="NCBI Taxonomy" id="95486"/>
    <lineage>
        <taxon>Bacteria</taxon>
        <taxon>Pseudomonadati</taxon>
        <taxon>Pseudomonadota</taxon>
        <taxon>Betaproteobacteria</taxon>
        <taxon>Burkholderiales</taxon>
        <taxon>Burkholderiaceae</taxon>
        <taxon>Burkholderia</taxon>
        <taxon>Burkholderia cepacia complex</taxon>
    </lineage>
</organism>
<dbReference type="Proteomes" id="UP000188543">
    <property type="component" value="Unassembled WGS sequence"/>
</dbReference>
<dbReference type="InterPro" id="IPR036165">
    <property type="entry name" value="YefM-like_sf"/>
</dbReference>
<accession>A0A1V2W4H2</accession>
<evidence type="ECO:0000256" key="1">
    <source>
        <dbReference type="ARBA" id="ARBA00009981"/>
    </source>
</evidence>
<gene>
    <name evidence="3" type="ORF">A8E72_14890</name>
</gene>
<dbReference type="OrthoDB" id="9800503at2"/>
<dbReference type="Pfam" id="PF02604">
    <property type="entry name" value="PhdYeFM_antitox"/>
    <property type="match status" value="1"/>
</dbReference>
<evidence type="ECO:0000313" key="4">
    <source>
        <dbReference type="Proteomes" id="UP000188543"/>
    </source>
</evidence>
<name>A0A1V2W4H2_9BURK</name>
<comment type="caution">
    <text evidence="3">The sequence shown here is derived from an EMBL/GenBank/DDBJ whole genome shotgun (WGS) entry which is preliminary data.</text>
</comment>
<dbReference type="AlphaFoldDB" id="A0A1V2W4H2"/>
<proteinExistence type="inferred from homology"/>
<evidence type="ECO:0000313" key="3">
    <source>
        <dbReference type="EMBL" id="ONU85832.1"/>
    </source>
</evidence>
<comment type="function">
    <text evidence="2">Antitoxin component of a type II toxin-antitoxin (TA) system.</text>
</comment>
<sequence length="89" mass="9335">MPTVNMHDAKSRLSSLVEALELGRESEVVIARNGHPVARIVPYAAPKRIGAARQLLAGLNILTSVDAFNAGDESIAADFDASSDHGLAP</sequence>
<dbReference type="SUPFAM" id="SSF143120">
    <property type="entry name" value="YefM-like"/>
    <property type="match status" value="1"/>
</dbReference>
<dbReference type="Gene3D" id="3.40.1620.10">
    <property type="entry name" value="YefM-like domain"/>
    <property type="match status" value="1"/>
</dbReference>
<dbReference type="InterPro" id="IPR006442">
    <property type="entry name" value="Antitoxin_Phd/YefM"/>
</dbReference>
<dbReference type="NCBIfam" id="TIGR01552">
    <property type="entry name" value="phd_fam"/>
    <property type="match status" value="1"/>
</dbReference>
<dbReference type="RefSeq" id="WP_077019933.1">
    <property type="nucleotide sequence ID" value="NZ_CADETK010000004.1"/>
</dbReference>
<evidence type="ECO:0000256" key="2">
    <source>
        <dbReference type="RuleBase" id="RU362080"/>
    </source>
</evidence>
<protein>
    <recommendedName>
        <fullName evidence="2">Antitoxin</fullName>
    </recommendedName>
</protein>
<comment type="similarity">
    <text evidence="1 2">Belongs to the phD/YefM antitoxin family.</text>
</comment>
<dbReference type="EMBL" id="MUTJ01000050">
    <property type="protein sequence ID" value="ONU85832.1"/>
    <property type="molecule type" value="Genomic_DNA"/>
</dbReference>
<reference evidence="3 4" key="1">
    <citation type="submission" date="2016-08" db="EMBL/GenBank/DDBJ databases">
        <authorList>
            <person name="Seilhamer J.J."/>
        </authorList>
    </citation>
    <scope>NUCLEOTIDE SEQUENCE [LARGE SCALE GENOMIC DNA]</scope>
    <source>
        <strain evidence="3 4">VC14762</strain>
    </source>
</reference>